<protein>
    <submittedName>
        <fullName evidence="9">Transport system permease protein</fullName>
    </submittedName>
</protein>
<comment type="similarity">
    <text evidence="2">Belongs to the binding-protein-dependent transport system permease family. FecCD subfamily.</text>
</comment>
<feature type="transmembrane region" description="Helical" evidence="8">
    <location>
        <begin position="293"/>
        <end position="313"/>
    </location>
</feature>
<evidence type="ECO:0000256" key="5">
    <source>
        <dbReference type="ARBA" id="ARBA00022692"/>
    </source>
</evidence>
<evidence type="ECO:0000256" key="2">
    <source>
        <dbReference type="ARBA" id="ARBA00007935"/>
    </source>
</evidence>
<name>A0A3P3XJK1_9SPIR</name>
<dbReference type="InterPro" id="IPR037294">
    <property type="entry name" value="ABC_BtuC-like"/>
</dbReference>
<dbReference type="GO" id="GO:0005886">
    <property type="term" value="C:plasma membrane"/>
    <property type="evidence" value="ECO:0007669"/>
    <property type="project" value="UniProtKB-SubCell"/>
</dbReference>
<dbReference type="GO" id="GO:0022857">
    <property type="term" value="F:transmembrane transporter activity"/>
    <property type="evidence" value="ECO:0007669"/>
    <property type="project" value="InterPro"/>
</dbReference>
<dbReference type="AlphaFoldDB" id="A0A3P3XJK1"/>
<dbReference type="PANTHER" id="PTHR30472">
    <property type="entry name" value="FERRIC ENTEROBACTIN TRANSPORT SYSTEM PERMEASE PROTEIN"/>
    <property type="match status" value="1"/>
</dbReference>
<accession>A0A3P3XJK1</accession>
<sequence length="353" mass="36065">MLVWLGLCVLILALIDISIGSVRIPLVDVWNTLAGKPPSPEWAAIIRIFRLPKLATAIVAGASLSISGLVLQSIFRNPLAGPDSLGIGAGASIGVAVLMFAGSAVGALGAGAGGVGVAGGALLGNLPALGYTLLVVAASAGAGAVLLVILVISRRFEQVVTVLIMGLLVGYLTSSIVSLLVYFGSPQKVQLYLAWTYGSFGGVRTGELPYLAGAAALGFVLIIGETKALNAFLISERFASTIGIRVRTSRTKLLIAASILAGSVTAFCGPIAFLGIAAPHGARMLTRSAEHRILVPSAALIGICFALLADILSSLPGKGAVLPINPLLALIGSPIIISMFFRREKGPIGEEAR</sequence>
<dbReference type="InterPro" id="IPR000522">
    <property type="entry name" value="ABC_transptr_permease_BtuC"/>
</dbReference>
<keyword evidence="7 8" id="KW-0472">Membrane</keyword>
<keyword evidence="3" id="KW-0813">Transport</keyword>
<dbReference type="EMBL" id="FWDM01000022">
    <property type="protein sequence ID" value="SLM13817.1"/>
    <property type="molecule type" value="Genomic_DNA"/>
</dbReference>
<evidence type="ECO:0000256" key="3">
    <source>
        <dbReference type="ARBA" id="ARBA00022448"/>
    </source>
</evidence>
<dbReference type="CDD" id="cd06550">
    <property type="entry name" value="TM_ABC_iron-siderophores_like"/>
    <property type="match status" value="1"/>
</dbReference>
<dbReference type="Pfam" id="PF01032">
    <property type="entry name" value="FecCD"/>
    <property type="match status" value="1"/>
</dbReference>
<feature type="transmembrane region" description="Helical" evidence="8">
    <location>
        <begin position="128"/>
        <end position="152"/>
    </location>
</feature>
<reference evidence="9" key="1">
    <citation type="submission" date="2017-02" db="EMBL/GenBank/DDBJ databases">
        <authorList>
            <person name="Regsiter A."/>
            <person name="William W."/>
        </authorList>
    </citation>
    <scope>NUCLEOTIDE SEQUENCE</scope>
    <source>
        <strain evidence="9">Bib</strain>
    </source>
</reference>
<dbReference type="PANTHER" id="PTHR30472:SF41">
    <property type="entry name" value="TRANSPORT SYSTEM PERMEASE PROTEIN"/>
    <property type="match status" value="1"/>
</dbReference>
<proteinExistence type="inferred from homology"/>
<keyword evidence="5 8" id="KW-0812">Transmembrane</keyword>
<feature type="transmembrane region" description="Helical" evidence="8">
    <location>
        <begin position="253"/>
        <end position="273"/>
    </location>
</feature>
<gene>
    <name evidence="9" type="ORF">SPIROBIBN47_290219</name>
</gene>
<dbReference type="Gene3D" id="1.10.3470.10">
    <property type="entry name" value="ABC transporter involved in vitamin B12 uptake, BtuC"/>
    <property type="match status" value="1"/>
</dbReference>
<feature type="transmembrane region" description="Helical" evidence="8">
    <location>
        <begin position="320"/>
        <end position="341"/>
    </location>
</feature>
<keyword evidence="6 8" id="KW-1133">Transmembrane helix</keyword>
<organism evidence="9">
    <name type="scientific">uncultured spirochete</name>
    <dbReference type="NCBI Taxonomy" id="156406"/>
    <lineage>
        <taxon>Bacteria</taxon>
        <taxon>Pseudomonadati</taxon>
        <taxon>Spirochaetota</taxon>
        <taxon>Spirochaetia</taxon>
        <taxon>Spirochaetales</taxon>
        <taxon>environmental samples</taxon>
    </lineage>
</organism>
<feature type="transmembrane region" description="Helical" evidence="8">
    <location>
        <begin position="159"/>
        <end position="183"/>
    </location>
</feature>
<evidence type="ECO:0000256" key="1">
    <source>
        <dbReference type="ARBA" id="ARBA00004651"/>
    </source>
</evidence>
<evidence type="ECO:0000256" key="4">
    <source>
        <dbReference type="ARBA" id="ARBA00022475"/>
    </source>
</evidence>
<evidence type="ECO:0000256" key="7">
    <source>
        <dbReference type="ARBA" id="ARBA00023136"/>
    </source>
</evidence>
<evidence type="ECO:0000256" key="8">
    <source>
        <dbReference type="SAM" id="Phobius"/>
    </source>
</evidence>
<comment type="subcellular location">
    <subcellularLocation>
        <location evidence="1">Cell membrane</location>
        <topology evidence="1">Multi-pass membrane protein</topology>
    </subcellularLocation>
</comment>
<evidence type="ECO:0000313" key="9">
    <source>
        <dbReference type="EMBL" id="SLM13817.1"/>
    </source>
</evidence>
<feature type="transmembrane region" description="Helical" evidence="8">
    <location>
        <begin position="210"/>
        <end position="233"/>
    </location>
</feature>
<dbReference type="GO" id="GO:0033214">
    <property type="term" value="P:siderophore-iron import into cell"/>
    <property type="evidence" value="ECO:0007669"/>
    <property type="project" value="TreeGrafter"/>
</dbReference>
<keyword evidence="4" id="KW-1003">Cell membrane</keyword>
<feature type="transmembrane region" description="Helical" evidence="8">
    <location>
        <begin position="54"/>
        <end position="75"/>
    </location>
</feature>
<dbReference type="SUPFAM" id="SSF81345">
    <property type="entry name" value="ABC transporter involved in vitamin B12 uptake, BtuC"/>
    <property type="match status" value="1"/>
</dbReference>
<feature type="transmembrane region" description="Helical" evidence="8">
    <location>
        <begin position="87"/>
        <end position="108"/>
    </location>
</feature>
<evidence type="ECO:0000256" key="6">
    <source>
        <dbReference type="ARBA" id="ARBA00022989"/>
    </source>
</evidence>